<dbReference type="AlphaFoldDB" id="A0A2N9EL11"/>
<keyword evidence="2" id="KW-1133">Transmembrane helix</keyword>
<keyword evidence="2" id="KW-0472">Membrane</keyword>
<gene>
    <name evidence="3" type="ORF">FSB_LOCUS7448</name>
</gene>
<name>A0A2N9EL11_FAGSY</name>
<feature type="region of interest" description="Disordered" evidence="1">
    <location>
        <begin position="130"/>
        <end position="157"/>
    </location>
</feature>
<feature type="region of interest" description="Disordered" evidence="1">
    <location>
        <begin position="28"/>
        <end position="73"/>
    </location>
</feature>
<evidence type="ECO:0000256" key="2">
    <source>
        <dbReference type="SAM" id="Phobius"/>
    </source>
</evidence>
<feature type="region of interest" description="Disordered" evidence="1">
    <location>
        <begin position="1"/>
        <end position="20"/>
    </location>
</feature>
<evidence type="ECO:0000256" key="1">
    <source>
        <dbReference type="SAM" id="MobiDB-lite"/>
    </source>
</evidence>
<organism evidence="3">
    <name type="scientific">Fagus sylvatica</name>
    <name type="common">Beechnut</name>
    <dbReference type="NCBI Taxonomy" id="28930"/>
    <lineage>
        <taxon>Eukaryota</taxon>
        <taxon>Viridiplantae</taxon>
        <taxon>Streptophyta</taxon>
        <taxon>Embryophyta</taxon>
        <taxon>Tracheophyta</taxon>
        <taxon>Spermatophyta</taxon>
        <taxon>Magnoliopsida</taxon>
        <taxon>eudicotyledons</taxon>
        <taxon>Gunneridae</taxon>
        <taxon>Pentapetalae</taxon>
        <taxon>rosids</taxon>
        <taxon>fabids</taxon>
        <taxon>Fagales</taxon>
        <taxon>Fagaceae</taxon>
        <taxon>Fagus</taxon>
    </lineage>
</organism>
<dbReference type="EMBL" id="OIVN01000397">
    <property type="protein sequence ID" value="SPC79566.1"/>
    <property type="molecule type" value="Genomic_DNA"/>
</dbReference>
<protein>
    <submittedName>
        <fullName evidence="3">Uncharacterized protein</fullName>
    </submittedName>
</protein>
<evidence type="ECO:0000313" key="3">
    <source>
        <dbReference type="EMBL" id="SPC79566.1"/>
    </source>
</evidence>
<proteinExistence type="predicted"/>
<accession>A0A2N9EL11</accession>
<keyword evidence="2" id="KW-0812">Transmembrane</keyword>
<sequence length="157" mass="17837">MGKRDRRRVVDPHRGGCFGFGYRERRRKLRERERERERVVERERDRGGSHGERERGSRLARRRGNGDTRGCGCHRQDFEDLGHGGPGLPLLAGLLLVLFLSLCLWIYKVLHPPAAANANFGPPAMPEAMDIVPSDPEELDQDDEAPPYVPAFQLEGR</sequence>
<feature type="transmembrane region" description="Helical" evidence="2">
    <location>
        <begin position="88"/>
        <end position="107"/>
    </location>
</feature>
<feature type="compositionally biased region" description="Acidic residues" evidence="1">
    <location>
        <begin position="135"/>
        <end position="145"/>
    </location>
</feature>
<reference evidence="3" key="1">
    <citation type="submission" date="2018-02" db="EMBL/GenBank/DDBJ databases">
        <authorList>
            <person name="Cohen D.B."/>
            <person name="Kent A.D."/>
        </authorList>
    </citation>
    <scope>NUCLEOTIDE SEQUENCE</scope>
</reference>
<feature type="compositionally biased region" description="Basic and acidic residues" evidence="1">
    <location>
        <begin position="30"/>
        <end position="57"/>
    </location>
</feature>